<gene>
    <name evidence="2" type="primary">RvY_05781-1</name>
    <name evidence="2" type="synonym">RvY_05781.1</name>
    <name evidence="2" type="ORF">RvY_05781</name>
</gene>
<dbReference type="Proteomes" id="UP000186922">
    <property type="component" value="Unassembled WGS sequence"/>
</dbReference>
<sequence length="199" mass="19799">METSLLLRRKCFSRNFSALSFCCLIVIISEVHAQYGGGYSGMGGGSYGGAYGGSSYGGSSGGSYGGSSGGYGGGYGGSYGGSYGQDDGYYTYASRPNSNGVYPTRNGLGYSTNDGYAAAAYLGGSSYGSTRNVASVFPSRPFYVGGIYFPPVWSYGFPGAPRIPFYGGGLGYGGFGGGGLAGGGGGYGGGYGGGSGYGR</sequence>
<dbReference type="EMBL" id="BDGG01000002">
    <property type="protein sequence ID" value="GAU93918.1"/>
    <property type="molecule type" value="Genomic_DNA"/>
</dbReference>
<dbReference type="OrthoDB" id="10071570at2759"/>
<keyword evidence="3" id="KW-1185">Reference proteome</keyword>
<keyword evidence="1" id="KW-0732">Signal</keyword>
<evidence type="ECO:0000313" key="3">
    <source>
        <dbReference type="Proteomes" id="UP000186922"/>
    </source>
</evidence>
<comment type="caution">
    <text evidence="2">The sequence shown here is derived from an EMBL/GenBank/DDBJ whole genome shotgun (WGS) entry which is preliminary data.</text>
</comment>
<evidence type="ECO:0000313" key="2">
    <source>
        <dbReference type="EMBL" id="GAU93918.1"/>
    </source>
</evidence>
<accession>A0A1D1V5X5</accession>
<organism evidence="2 3">
    <name type="scientific">Ramazzottius varieornatus</name>
    <name type="common">Water bear</name>
    <name type="synonym">Tardigrade</name>
    <dbReference type="NCBI Taxonomy" id="947166"/>
    <lineage>
        <taxon>Eukaryota</taxon>
        <taxon>Metazoa</taxon>
        <taxon>Ecdysozoa</taxon>
        <taxon>Tardigrada</taxon>
        <taxon>Eutardigrada</taxon>
        <taxon>Parachela</taxon>
        <taxon>Hypsibioidea</taxon>
        <taxon>Ramazzottiidae</taxon>
        <taxon>Ramazzottius</taxon>
    </lineage>
</organism>
<feature type="chain" id="PRO_5008898069" evidence="1">
    <location>
        <begin position="34"/>
        <end position="199"/>
    </location>
</feature>
<name>A0A1D1V5X5_RAMVA</name>
<evidence type="ECO:0000256" key="1">
    <source>
        <dbReference type="SAM" id="SignalP"/>
    </source>
</evidence>
<feature type="signal peptide" evidence="1">
    <location>
        <begin position="1"/>
        <end position="33"/>
    </location>
</feature>
<proteinExistence type="predicted"/>
<protein>
    <submittedName>
        <fullName evidence="2">Uncharacterized protein</fullName>
    </submittedName>
</protein>
<reference evidence="2 3" key="1">
    <citation type="journal article" date="2016" name="Nat. Commun.">
        <title>Extremotolerant tardigrade genome and improved radiotolerance of human cultured cells by tardigrade-unique protein.</title>
        <authorList>
            <person name="Hashimoto T."/>
            <person name="Horikawa D.D."/>
            <person name="Saito Y."/>
            <person name="Kuwahara H."/>
            <person name="Kozuka-Hata H."/>
            <person name="Shin-I T."/>
            <person name="Minakuchi Y."/>
            <person name="Ohishi K."/>
            <person name="Motoyama A."/>
            <person name="Aizu T."/>
            <person name="Enomoto A."/>
            <person name="Kondo K."/>
            <person name="Tanaka S."/>
            <person name="Hara Y."/>
            <person name="Koshikawa S."/>
            <person name="Sagara H."/>
            <person name="Miura T."/>
            <person name="Yokobori S."/>
            <person name="Miyagawa K."/>
            <person name="Suzuki Y."/>
            <person name="Kubo T."/>
            <person name="Oyama M."/>
            <person name="Kohara Y."/>
            <person name="Fujiyama A."/>
            <person name="Arakawa K."/>
            <person name="Katayama T."/>
            <person name="Toyoda A."/>
            <person name="Kunieda T."/>
        </authorList>
    </citation>
    <scope>NUCLEOTIDE SEQUENCE [LARGE SCALE GENOMIC DNA]</scope>
    <source>
        <strain evidence="2 3">YOKOZUNA-1</strain>
    </source>
</reference>
<dbReference type="AlphaFoldDB" id="A0A1D1V5X5"/>